<protein>
    <submittedName>
        <fullName evidence="3">Uncharacterized protein</fullName>
    </submittedName>
</protein>
<dbReference type="AlphaFoldDB" id="A0A915J8S2"/>
<evidence type="ECO:0000256" key="1">
    <source>
        <dbReference type="SAM" id="MobiDB-lite"/>
    </source>
</evidence>
<name>A0A915J8S2_ROMCU</name>
<organism evidence="2 3">
    <name type="scientific">Romanomermis culicivorax</name>
    <name type="common">Nematode worm</name>
    <dbReference type="NCBI Taxonomy" id="13658"/>
    <lineage>
        <taxon>Eukaryota</taxon>
        <taxon>Metazoa</taxon>
        <taxon>Ecdysozoa</taxon>
        <taxon>Nematoda</taxon>
        <taxon>Enoplea</taxon>
        <taxon>Dorylaimia</taxon>
        <taxon>Mermithida</taxon>
        <taxon>Mermithoidea</taxon>
        <taxon>Mermithidae</taxon>
        <taxon>Romanomermis</taxon>
    </lineage>
</organism>
<dbReference type="WBParaSite" id="nRc.2.0.1.t22552-RA">
    <property type="protein sequence ID" value="nRc.2.0.1.t22552-RA"/>
    <property type="gene ID" value="nRc.2.0.1.g22552"/>
</dbReference>
<proteinExistence type="predicted"/>
<keyword evidence="2" id="KW-1185">Reference proteome</keyword>
<evidence type="ECO:0000313" key="3">
    <source>
        <dbReference type="WBParaSite" id="nRc.2.0.1.t22552-RA"/>
    </source>
</evidence>
<accession>A0A915J8S2</accession>
<sequence>MRAGRSFTYHACSRLAFKKVIPFPPACGNLRKAGEKRESNPAHTPKSRALENGSFQLLFPRQKT</sequence>
<dbReference type="Proteomes" id="UP000887565">
    <property type="component" value="Unplaced"/>
</dbReference>
<evidence type="ECO:0000313" key="2">
    <source>
        <dbReference type="Proteomes" id="UP000887565"/>
    </source>
</evidence>
<reference evidence="3" key="1">
    <citation type="submission" date="2022-11" db="UniProtKB">
        <authorList>
            <consortium name="WormBaseParasite"/>
        </authorList>
    </citation>
    <scope>IDENTIFICATION</scope>
</reference>
<feature type="region of interest" description="Disordered" evidence="1">
    <location>
        <begin position="31"/>
        <end position="64"/>
    </location>
</feature>